<keyword evidence="2" id="KW-0378">Hydrolase</keyword>
<evidence type="ECO:0000256" key="2">
    <source>
        <dbReference type="ARBA" id="ARBA00022801"/>
    </source>
</evidence>
<sequence>MFRLAHLSDPHIGPLPSPTWRELASKRVVGYINWRRGRGKLMRGDLLAGLVADVLAAEPDHVAVTGDLVNIALKAELIPARAFLDTIGDGEYVSVVPGNHDAYVPGALARANDAWKPFMLGDGHHEVAWPYIRRRGGIALVGMSSARASAPFLATGYVSAQQERLLTDRLIALGHEGLFRVVMIHHPPFPDATGWAKRLVGASRVRRALRNAGAELVLHGHTHLATRTTLPGRDGPIPVIGVSAASQRPGGRKPPAGYNIFDIGSPVDGVWHITHTEHRLTPDGTGFVEYERRELTVGHAPTRHVGGAAVARVE</sequence>
<dbReference type="InterPro" id="IPR050884">
    <property type="entry name" value="CNP_phosphodiesterase-III"/>
</dbReference>
<keyword evidence="7" id="KW-1185">Reference proteome</keyword>
<dbReference type="Gene3D" id="3.60.21.10">
    <property type="match status" value="1"/>
</dbReference>
<dbReference type="PANTHER" id="PTHR42988">
    <property type="entry name" value="PHOSPHOHYDROLASE"/>
    <property type="match status" value="1"/>
</dbReference>
<dbReference type="InterPro" id="IPR029052">
    <property type="entry name" value="Metallo-depent_PP-like"/>
</dbReference>
<name>A0A931I0D3_9HYPH</name>
<dbReference type="Proteomes" id="UP000631694">
    <property type="component" value="Unassembled WGS sequence"/>
</dbReference>
<gene>
    <name evidence="6" type="ORF">I5731_02360</name>
</gene>
<organism evidence="6 7">
    <name type="scientific">Methylobrevis albus</name>
    <dbReference type="NCBI Taxonomy" id="2793297"/>
    <lineage>
        <taxon>Bacteria</taxon>
        <taxon>Pseudomonadati</taxon>
        <taxon>Pseudomonadota</taxon>
        <taxon>Alphaproteobacteria</taxon>
        <taxon>Hyphomicrobiales</taxon>
        <taxon>Pleomorphomonadaceae</taxon>
        <taxon>Methylobrevis</taxon>
    </lineage>
</organism>
<dbReference type="Pfam" id="PF00149">
    <property type="entry name" value="Metallophos"/>
    <property type="match status" value="1"/>
</dbReference>
<evidence type="ECO:0000259" key="5">
    <source>
        <dbReference type="Pfam" id="PF00149"/>
    </source>
</evidence>
<dbReference type="RefSeq" id="WP_197309757.1">
    <property type="nucleotide sequence ID" value="NZ_JADZLT010000040.1"/>
</dbReference>
<evidence type="ECO:0000256" key="3">
    <source>
        <dbReference type="ARBA" id="ARBA00023004"/>
    </source>
</evidence>
<dbReference type="GO" id="GO:0046872">
    <property type="term" value="F:metal ion binding"/>
    <property type="evidence" value="ECO:0007669"/>
    <property type="project" value="UniProtKB-KW"/>
</dbReference>
<evidence type="ECO:0000256" key="4">
    <source>
        <dbReference type="ARBA" id="ARBA00025742"/>
    </source>
</evidence>
<feature type="domain" description="Calcineurin-like phosphoesterase" evidence="5">
    <location>
        <begin position="2"/>
        <end position="223"/>
    </location>
</feature>
<dbReference type="AlphaFoldDB" id="A0A931I0D3"/>
<protein>
    <submittedName>
        <fullName evidence="6">Metallophosphoesterase</fullName>
    </submittedName>
</protein>
<reference evidence="6" key="1">
    <citation type="submission" date="2020-12" db="EMBL/GenBank/DDBJ databases">
        <title>Methylobrevis albus sp. nov., isolated from fresh water lack sediment.</title>
        <authorList>
            <person name="Zou Q."/>
        </authorList>
    </citation>
    <scope>NUCLEOTIDE SEQUENCE</scope>
    <source>
        <strain evidence="6">L22</strain>
    </source>
</reference>
<accession>A0A931I0D3</accession>
<dbReference type="InterPro" id="IPR004843">
    <property type="entry name" value="Calcineurin-like_PHP"/>
</dbReference>
<evidence type="ECO:0000256" key="1">
    <source>
        <dbReference type="ARBA" id="ARBA00022723"/>
    </source>
</evidence>
<evidence type="ECO:0000313" key="6">
    <source>
        <dbReference type="EMBL" id="MBH0236653.1"/>
    </source>
</evidence>
<proteinExistence type="inferred from homology"/>
<dbReference type="EMBL" id="JADZLT010000040">
    <property type="protein sequence ID" value="MBH0236653.1"/>
    <property type="molecule type" value="Genomic_DNA"/>
</dbReference>
<keyword evidence="1" id="KW-0479">Metal-binding</keyword>
<dbReference type="GO" id="GO:0016787">
    <property type="term" value="F:hydrolase activity"/>
    <property type="evidence" value="ECO:0007669"/>
    <property type="project" value="UniProtKB-KW"/>
</dbReference>
<keyword evidence="3" id="KW-0408">Iron</keyword>
<dbReference type="SUPFAM" id="SSF56300">
    <property type="entry name" value="Metallo-dependent phosphatases"/>
    <property type="match status" value="1"/>
</dbReference>
<comment type="similarity">
    <text evidence="4">Belongs to the cyclic nucleotide phosphodiesterase class-III family.</text>
</comment>
<dbReference type="PANTHER" id="PTHR42988:SF2">
    <property type="entry name" value="CYCLIC NUCLEOTIDE PHOSPHODIESTERASE CBUA0032-RELATED"/>
    <property type="match status" value="1"/>
</dbReference>
<dbReference type="CDD" id="cd00838">
    <property type="entry name" value="MPP_superfamily"/>
    <property type="match status" value="1"/>
</dbReference>
<evidence type="ECO:0000313" key="7">
    <source>
        <dbReference type="Proteomes" id="UP000631694"/>
    </source>
</evidence>
<comment type="caution">
    <text evidence="6">The sequence shown here is derived from an EMBL/GenBank/DDBJ whole genome shotgun (WGS) entry which is preliminary data.</text>
</comment>